<comment type="similarity">
    <text evidence="1">Belongs to the zinc-containing alcohol dehydrogenase family. Quinone oxidoreductase subfamily.</text>
</comment>
<reference evidence="3" key="2">
    <citation type="submission" date="2018-03" db="EMBL/GenBank/DDBJ databases">
        <authorList>
            <person name="Jeon C.O."/>
        </authorList>
    </citation>
    <scope>NUCLEOTIDE SEQUENCE</scope>
    <source>
        <strain evidence="3">LMG 26042</strain>
    </source>
</reference>
<sequence>MMGNTMKAVGLYRYLPIDNEESLLDLTLPKPQAKGRDLLVRVKAISVNPVDTKIRSPKEKIEEKPKILGWDVAGVVEEVGEDCSLFQVGDEVFYAGDSTRPGGNSEFHLVDERIVGKKPSSLDFASAASLPLTSLTAYEALFEHLAISHNKSSNVGKKLLIVNGAGGVGSIATQLAKSVDLTVIATASRPETRDWVKQQGADVVINHHKDFSSQLKEEDITDVDYILCLHSTEMHWKNMADVIAPLGKICSIVETEEAVDLGLLKNKSATFSWEFMFTKSSYQTENMVTQHEFLDKISQMVDNNEIHATINHHYGTINAKNLKKAHKQLESDTTIGKIVLEDFD</sequence>
<dbReference type="PROSITE" id="PS01162">
    <property type="entry name" value="QOR_ZETA_CRYSTAL"/>
    <property type="match status" value="1"/>
</dbReference>
<evidence type="ECO:0000256" key="1">
    <source>
        <dbReference type="RuleBase" id="RU364000"/>
    </source>
</evidence>
<dbReference type="Proteomes" id="UP000280475">
    <property type="component" value="Chromosome"/>
</dbReference>
<dbReference type="SMART" id="SM00829">
    <property type="entry name" value="PKS_ER"/>
    <property type="match status" value="1"/>
</dbReference>
<keyword evidence="1" id="KW-0560">Oxidoreductase</keyword>
<dbReference type="GO" id="GO:0008270">
    <property type="term" value="F:zinc ion binding"/>
    <property type="evidence" value="ECO:0007669"/>
    <property type="project" value="InterPro"/>
</dbReference>
<dbReference type="EMBL" id="CP046246">
    <property type="protein sequence ID" value="QGP77356.1"/>
    <property type="molecule type" value="Genomic_DNA"/>
</dbReference>
<dbReference type="NCBIfam" id="TIGR02817">
    <property type="entry name" value="adh_fam_1"/>
    <property type="match status" value="1"/>
</dbReference>
<dbReference type="InterPro" id="IPR020843">
    <property type="entry name" value="ER"/>
</dbReference>
<evidence type="ECO:0000313" key="3">
    <source>
        <dbReference type="EMBL" id="AYW50125.1"/>
    </source>
</evidence>
<dbReference type="CDD" id="cd08252">
    <property type="entry name" value="AL_MDR"/>
    <property type="match status" value="1"/>
</dbReference>
<dbReference type="Pfam" id="PF13602">
    <property type="entry name" value="ADH_zinc_N_2"/>
    <property type="match status" value="1"/>
</dbReference>
<dbReference type="InterPro" id="IPR036291">
    <property type="entry name" value="NAD(P)-bd_dom_sf"/>
</dbReference>
<dbReference type="PANTHER" id="PTHR43482">
    <property type="entry name" value="PROTEIN AST1-RELATED"/>
    <property type="match status" value="1"/>
</dbReference>
<dbReference type="EMBL" id="CP027768">
    <property type="protein sequence ID" value="AYW50125.1"/>
    <property type="molecule type" value="Genomic_DNA"/>
</dbReference>
<reference evidence="3 5" key="1">
    <citation type="journal article" date="2012" name="Int. J. Syst. Evol. Microbiol.">
        <title>Characterization of Tetragenococcus strains from sugar thick juice reveals a novel species, Tetragenococcus osmophilus sp. nov., and divides Tetragenococcus halophilus into two subspecies, T. halophilus subsp. halophilus subsp. nov. and T. halophilus subsp. flandriensis subsp. nov.</title>
        <authorList>
            <person name="Juste A."/>
            <person name="Van Trappen S."/>
            <person name="Verreth C."/>
            <person name="Cleenwerck I."/>
            <person name="De Vos P."/>
            <person name="Lievens B."/>
            <person name="Willems K.A."/>
        </authorList>
    </citation>
    <scope>NUCLEOTIDE SEQUENCE [LARGE SCALE GENOMIC DNA]</scope>
    <source>
        <strain evidence="3 5">LMG 26042</strain>
    </source>
</reference>
<dbReference type="Pfam" id="PF08240">
    <property type="entry name" value="ADH_N"/>
    <property type="match status" value="1"/>
</dbReference>
<reference evidence="4 6" key="3">
    <citation type="submission" date="2019-11" db="EMBL/GenBank/DDBJ databases">
        <authorList>
            <person name="Kim E."/>
            <person name="Lee J."/>
            <person name="Jeon K."/>
            <person name="Lee Y."/>
        </authorList>
    </citation>
    <scope>NUCLEOTIDE SEQUENCE [LARGE SCALE GENOMIC DNA]</scope>
    <source>
        <strain evidence="4 6">YJ1</strain>
    </source>
</reference>
<protein>
    <recommendedName>
        <fullName evidence="1">Zinc-type alcohol dehydrogenase-like protein</fullName>
    </recommendedName>
</protein>
<dbReference type="Gene3D" id="3.40.50.720">
    <property type="entry name" value="NAD(P)-binding Rossmann-like Domain"/>
    <property type="match status" value="1"/>
</dbReference>
<dbReference type="InterPro" id="IPR011032">
    <property type="entry name" value="GroES-like_sf"/>
</dbReference>
<evidence type="ECO:0000259" key="2">
    <source>
        <dbReference type="SMART" id="SM00829"/>
    </source>
</evidence>
<dbReference type="InterPro" id="IPR052585">
    <property type="entry name" value="Lipid_raft_assoc_Zn_ADH"/>
</dbReference>
<feature type="domain" description="Enoyl reductase (ER)" evidence="2">
    <location>
        <begin position="21"/>
        <end position="340"/>
    </location>
</feature>
<dbReference type="PANTHER" id="PTHR43482:SF1">
    <property type="entry name" value="PROTEIN AST1-RELATED"/>
    <property type="match status" value="1"/>
</dbReference>
<dbReference type="KEGG" id="tey:GLW17_11485"/>
<dbReference type="SUPFAM" id="SSF50129">
    <property type="entry name" value="GroES-like"/>
    <property type="match status" value="1"/>
</dbReference>
<evidence type="ECO:0000313" key="4">
    <source>
        <dbReference type="EMBL" id="QGP77356.1"/>
    </source>
</evidence>
<dbReference type="AlphaFoldDB" id="A0A3G5FIP2"/>
<dbReference type="Gene3D" id="3.90.180.10">
    <property type="entry name" value="Medium-chain alcohol dehydrogenases, catalytic domain"/>
    <property type="match status" value="1"/>
</dbReference>
<keyword evidence="1" id="KW-0479">Metal-binding</keyword>
<dbReference type="InterPro" id="IPR002364">
    <property type="entry name" value="Quin_OxRdtase/zeta-crystal_CS"/>
</dbReference>
<name>A0A3G5FIP2_TETHA</name>
<dbReference type="InterPro" id="IPR013154">
    <property type="entry name" value="ADH-like_N"/>
</dbReference>
<keyword evidence="1" id="KW-0862">Zinc</keyword>
<dbReference type="GO" id="GO:0016491">
    <property type="term" value="F:oxidoreductase activity"/>
    <property type="evidence" value="ECO:0007669"/>
    <property type="project" value="UniProtKB-KW"/>
</dbReference>
<proteinExistence type="inferred from homology"/>
<gene>
    <name evidence="3" type="ORF">C7H83_06460</name>
    <name evidence="4" type="ORF">GLW17_11485</name>
</gene>
<dbReference type="SUPFAM" id="SSF51735">
    <property type="entry name" value="NAD(P)-binding Rossmann-fold domains"/>
    <property type="match status" value="1"/>
</dbReference>
<dbReference type="InterPro" id="IPR014182">
    <property type="entry name" value="ADH_Zn_typ-1"/>
</dbReference>
<evidence type="ECO:0000313" key="5">
    <source>
        <dbReference type="Proteomes" id="UP000280475"/>
    </source>
</evidence>
<accession>A0A3G5FIP2</accession>
<evidence type="ECO:0000313" key="6">
    <source>
        <dbReference type="Proteomes" id="UP000427886"/>
    </source>
</evidence>
<dbReference type="Proteomes" id="UP000427886">
    <property type="component" value="Chromosome"/>
</dbReference>
<organism evidence="3 5">
    <name type="scientific">Tetragenococcus halophilus</name>
    <name type="common">Pediococcus halophilus</name>
    <dbReference type="NCBI Taxonomy" id="51669"/>
    <lineage>
        <taxon>Bacteria</taxon>
        <taxon>Bacillati</taxon>
        <taxon>Bacillota</taxon>
        <taxon>Bacilli</taxon>
        <taxon>Lactobacillales</taxon>
        <taxon>Enterococcaceae</taxon>
        <taxon>Tetragenococcus</taxon>
    </lineage>
</organism>